<gene>
    <name evidence="1" type="ORF">HUT05_07125</name>
</gene>
<organism evidence="1 2">
    <name type="scientific">Streptomyces chartreusis</name>
    <dbReference type="NCBI Taxonomy" id="1969"/>
    <lineage>
        <taxon>Bacteria</taxon>
        <taxon>Bacillati</taxon>
        <taxon>Actinomycetota</taxon>
        <taxon>Actinomycetes</taxon>
        <taxon>Kitasatosporales</taxon>
        <taxon>Streptomycetaceae</taxon>
        <taxon>Streptomyces</taxon>
    </lineage>
</organism>
<dbReference type="EMBL" id="CP056041">
    <property type="protein sequence ID" value="QKZ17157.1"/>
    <property type="molecule type" value="Genomic_DNA"/>
</dbReference>
<accession>A0A7H8T0W4</accession>
<keyword evidence="2" id="KW-1185">Reference proteome</keyword>
<dbReference type="AlphaFoldDB" id="A0A7H8T0W4"/>
<reference evidence="1 2" key="1">
    <citation type="submission" date="2020-06" db="EMBL/GenBank/DDBJ databases">
        <title>Genome mining for natural products.</title>
        <authorList>
            <person name="Zhang B."/>
            <person name="Shi J."/>
            <person name="Ge H."/>
        </authorList>
    </citation>
    <scope>NUCLEOTIDE SEQUENCE [LARGE SCALE GENOMIC DNA]</scope>
    <source>
        <strain evidence="1 2">NA02069</strain>
    </source>
</reference>
<evidence type="ECO:0000313" key="1">
    <source>
        <dbReference type="EMBL" id="QKZ17157.1"/>
    </source>
</evidence>
<evidence type="ECO:0000313" key="2">
    <source>
        <dbReference type="Proteomes" id="UP000509418"/>
    </source>
</evidence>
<sequence>MSESGSQPRTRRSTKRALSVALTAAAGAALIATGTVPASAVNGNHYLALRTPTNVKSVYVTGQALVTWRNGNETGSFTGSVTACYMYIDGKNNGDWAKHGTKMRIYVNEAPGRQGFGTNDQFSTANFVDNTKLTLVPFTSVNCTNGGLRRQTATVPTDGLTYFWKDMR</sequence>
<protein>
    <submittedName>
        <fullName evidence="1">Uncharacterized protein</fullName>
    </submittedName>
</protein>
<dbReference type="Proteomes" id="UP000509418">
    <property type="component" value="Chromosome"/>
</dbReference>
<proteinExistence type="predicted"/>
<dbReference type="RefSeq" id="WP_176574553.1">
    <property type="nucleotide sequence ID" value="NZ_CP056041.1"/>
</dbReference>
<name>A0A7H8T0W4_STRCX</name>